<protein>
    <submittedName>
        <fullName evidence="1">Uncharacterized protein</fullName>
    </submittedName>
</protein>
<comment type="caution">
    <text evidence="1">The sequence shown here is derived from an EMBL/GenBank/DDBJ whole genome shotgun (WGS) entry which is preliminary data.</text>
</comment>
<accession>X1H8C5</accession>
<organism evidence="1">
    <name type="scientific">marine sediment metagenome</name>
    <dbReference type="NCBI Taxonomy" id="412755"/>
    <lineage>
        <taxon>unclassified sequences</taxon>
        <taxon>metagenomes</taxon>
        <taxon>ecological metagenomes</taxon>
    </lineage>
</organism>
<sequence length="288" mass="33544">MRDFVKQNKYHDGLLFFQIGSEFPDLIMNPSNYGLLFFTGKGKVNGVYTKDVFEEEVLPVLVDLPDFLKKLSISKEVKTLFSNFISKEVEAYAKDYVAEYLDYYRQFKVKASSLGELQYVLTQMQLPTSQFQDFLLTIKENTALNLEDSPYLQTFSLKLRTFGFIQRLMEERKGVFPELEKYKIILGQMQEDLKKETPFVAKNEMDEANELKSRLSPLGRISLAIFRNEDDSYLNLVEMWLKNVGISTAWQDLFLTPVYEAYLLGLTEVQAMVNKVWDELWVSNVQPI</sequence>
<evidence type="ECO:0000313" key="1">
    <source>
        <dbReference type="EMBL" id="GAH41543.1"/>
    </source>
</evidence>
<reference evidence="1" key="1">
    <citation type="journal article" date="2014" name="Front. Microbiol.">
        <title>High frequency of phylogenetically diverse reductive dehalogenase-homologous genes in deep subseafloor sedimentary metagenomes.</title>
        <authorList>
            <person name="Kawai M."/>
            <person name="Futagami T."/>
            <person name="Toyoda A."/>
            <person name="Takaki Y."/>
            <person name="Nishi S."/>
            <person name="Hori S."/>
            <person name="Arai W."/>
            <person name="Tsubouchi T."/>
            <person name="Morono Y."/>
            <person name="Uchiyama I."/>
            <person name="Ito T."/>
            <person name="Fujiyama A."/>
            <person name="Inagaki F."/>
            <person name="Takami H."/>
        </authorList>
    </citation>
    <scope>NUCLEOTIDE SEQUENCE</scope>
    <source>
        <strain evidence="1">Expedition CK06-06</strain>
    </source>
</reference>
<name>X1H8C5_9ZZZZ</name>
<dbReference type="EMBL" id="BARU01009785">
    <property type="protein sequence ID" value="GAH41543.1"/>
    <property type="molecule type" value="Genomic_DNA"/>
</dbReference>
<dbReference type="AlphaFoldDB" id="X1H8C5"/>
<feature type="non-terminal residue" evidence="1">
    <location>
        <position position="288"/>
    </location>
</feature>
<gene>
    <name evidence="1" type="ORF">S03H2_18817</name>
</gene>
<proteinExistence type="predicted"/>